<gene>
    <name evidence="2" type="ORF">KS4_25470</name>
</gene>
<evidence type="ECO:0000313" key="3">
    <source>
        <dbReference type="Proteomes" id="UP000317369"/>
    </source>
</evidence>
<keyword evidence="1" id="KW-0472">Membrane</keyword>
<feature type="transmembrane region" description="Helical" evidence="1">
    <location>
        <begin position="153"/>
        <end position="176"/>
    </location>
</feature>
<dbReference type="RefSeq" id="WP_145078345.1">
    <property type="nucleotide sequence ID" value="NZ_CP036425.1"/>
</dbReference>
<name>A0A517YW88_9BACT</name>
<evidence type="ECO:0000313" key="2">
    <source>
        <dbReference type="EMBL" id="QDU34477.1"/>
    </source>
</evidence>
<proteinExistence type="predicted"/>
<dbReference type="EMBL" id="CP036425">
    <property type="protein sequence ID" value="QDU34477.1"/>
    <property type="molecule type" value="Genomic_DNA"/>
</dbReference>
<protein>
    <submittedName>
        <fullName evidence="2">Uncharacterized protein</fullName>
    </submittedName>
</protein>
<feature type="transmembrane region" description="Helical" evidence="1">
    <location>
        <begin position="219"/>
        <end position="243"/>
    </location>
</feature>
<feature type="transmembrane region" description="Helical" evidence="1">
    <location>
        <begin position="188"/>
        <end position="213"/>
    </location>
</feature>
<accession>A0A517YW88</accession>
<reference evidence="2 3" key="1">
    <citation type="submission" date="2019-02" db="EMBL/GenBank/DDBJ databases">
        <title>Deep-cultivation of Planctomycetes and their phenomic and genomic characterization uncovers novel biology.</title>
        <authorList>
            <person name="Wiegand S."/>
            <person name="Jogler M."/>
            <person name="Boedeker C."/>
            <person name="Pinto D."/>
            <person name="Vollmers J."/>
            <person name="Rivas-Marin E."/>
            <person name="Kohn T."/>
            <person name="Peeters S.H."/>
            <person name="Heuer A."/>
            <person name="Rast P."/>
            <person name="Oberbeckmann S."/>
            <person name="Bunk B."/>
            <person name="Jeske O."/>
            <person name="Meyerdierks A."/>
            <person name="Storesund J.E."/>
            <person name="Kallscheuer N."/>
            <person name="Luecker S."/>
            <person name="Lage O.M."/>
            <person name="Pohl T."/>
            <person name="Merkel B.J."/>
            <person name="Hornburger P."/>
            <person name="Mueller R.-W."/>
            <person name="Bruemmer F."/>
            <person name="Labrenz M."/>
            <person name="Spormann A.M."/>
            <person name="Op den Camp H."/>
            <person name="Overmann J."/>
            <person name="Amann R."/>
            <person name="Jetten M.S.M."/>
            <person name="Mascher T."/>
            <person name="Medema M.H."/>
            <person name="Devos D.P."/>
            <person name="Kaster A.-K."/>
            <person name="Ovreas L."/>
            <person name="Rohde M."/>
            <person name="Galperin M.Y."/>
            <person name="Jogler C."/>
        </authorList>
    </citation>
    <scope>NUCLEOTIDE SEQUENCE [LARGE SCALE GENOMIC DNA]</scope>
    <source>
        <strain evidence="2 3">KS4</strain>
    </source>
</reference>
<evidence type="ECO:0000256" key="1">
    <source>
        <dbReference type="SAM" id="Phobius"/>
    </source>
</evidence>
<sequence length="293" mass="31123">MYDLNESGDERAVKKERAVKVRRKSKALVCPSCNAEVGAKAVICLNCGLNLSKGKFVQTAVDKGVVSTVARDGGKHKRAGEVVQTHIPVARKIRDDAKLEFKHDWAEPGIVMGVSLALLFIAMMVTGAEGSATVFANGMSRWLAGPVMTGERIVLALISVPMMFVALSVSNLIFGVSMGKMAAVPLKLMSMSLAVLAVVSVIDGGVYVLTSILPGVGSLLALLGVFIIPIVILIVLTVFTALADHYFEMDYISSTVFYLLGVVLPAVALIVIAGLIIGEKITEYDVRLGGMWG</sequence>
<keyword evidence="3" id="KW-1185">Reference proteome</keyword>
<dbReference type="AlphaFoldDB" id="A0A517YW88"/>
<dbReference type="OrthoDB" id="5365675at2"/>
<keyword evidence="1" id="KW-0812">Transmembrane</keyword>
<feature type="transmembrane region" description="Helical" evidence="1">
    <location>
        <begin position="110"/>
        <end position="133"/>
    </location>
</feature>
<dbReference type="KEGG" id="pcor:KS4_25470"/>
<feature type="transmembrane region" description="Helical" evidence="1">
    <location>
        <begin position="255"/>
        <end position="277"/>
    </location>
</feature>
<organism evidence="2 3">
    <name type="scientific">Poriferisphaera corsica</name>
    <dbReference type="NCBI Taxonomy" id="2528020"/>
    <lineage>
        <taxon>Bacteria</taxon>
        <taxon>Pseudomonadati</taxon>
        <taxon>Planctomycetota</taxon>
        <taxon>Phycisphaerae</taxon>
        <taxon>Phycisphaerales</taxon>
        <taxon>Phycisphaeraceae</taxon>
        <taxon>Poriferisphaera</taxon>
    </lineage>
</organism>
<dbReference type="Proteomes" id="UP000317369">
    <property type="component" value="Chromosome"/>
</dbReference>
<keyword evidence="1" id="KW-1133">Transmembrane helix</keyword>